<evidence type="ECO:0000313" key="1">
    <source>
        <dbReference type="EMBL" id="MBP2026102.1"/>
    </source>
</evidence>
<sequence length="53" mass="6448">MLENNNIKNVKEEFIKILDELIESKLVEYAYFIAFYNIFTKELLESKENQFKI</sequence>
<proteinExistence type="predicted"/>
<reference evidence="1 2" key="1">
    <citation type="submission" date="2021-03" db="EMBL/GenBank/DDBJ databases">
        <title>Genomic Encyclopedia of Type Strains, Phase IV (KMG-IV): sequencing the most valuable type-strain genomes for metagenomic binning, comparative biology and taxonomic classification.</title>
        <authorList>
            <person name="Goeker M."/>
        </authorList>
    </citation>
    <scope>NUCLEOTIDE SEQUENCE [LARGE SCALE GENOMIC DNA]</scope>
    <source>
        <strain evidence="1 2">DSM 27563</strain>
    </source>
</reference>
<dbReference type="EMBL" id="JAGGLJ010000021">
    <property type="protein sequence ID" value="MBP2026102.1"/>
    <property type="molecule type" value="Genomic_DNA"/>
</dbReference>
<organism evidence="1 2">
    <name type="scientific">Peptoniphilus stercorisuis</name>
    <dbReference type="NCBI Taxonomy" id="1436965"/>
    <lineage>
        <taxon>Bacteria</taxon>
        <taxon>Bacillati</taxon>
        <taxon>Bacillota</taxon>
        <taxon>Tissierellia</taxon>
        <taxon>Tissierellales</taxon>
        <taxon>Peptoniphilaceae</taxon>
        <taxon>Peptoniphilus</taxon>
    </lineage>
</organism>
<gene>
    <name evidence="1" type="ORF">J2Z71_001660</name>
</gene>
<keyword evidence="2" id="KW-1185">Reference proteome</keyword>
<dbReference type="Proteomes" id="UP001519306">
    <property type="component" value="Unassembled WGS sequence"/>
</dbReference>
<evidence type="ECO:0000313" key="2">
    <source>
        <dbReference type="Proteomes" id="UP001519306"/>
    </source>
</evidence>
<accession>A0ABS4KEA9</accession>
<name>A0ABS4KEA9_9FIRM</name>
<protein>
    <submittedName>
        <fullName evidence="1">Uncharacterized protein</fullName>
    </submittedName>
</protein>
<comment type="caution">
    <text evidence="1">The sequence shown here is derived from an EMBL/GenBank/DDBJ whole genome shotgun (WGS) entry which is preliminary data.</text>
</comment>